<dbReference type="SUPFAM" id="SSF111321">
    <property type="entry name" value="AF1104-like"/>
    <property type="match status" value="1"/>
</dbReference>
<keyword evidence="13" id="KW-1185">Reference proteome</keyword>
<evidence type="ECO:0000256" key="4">
    <source>
        <dbReference type="ARBA" id="ARBA00022596"/>
    </source>
</evidence>
<evidence type="ECO:0000259" key="11">
    <source>
        <dbReference type="Pfam" id="PF01937"/>
    </source>
</evidence>
<dbReference type="InterPro" id="IPR036075">
    <property type="entry name" value="ARMT-1-like_metal-bd_sf"/>
</dbReference>
<comment type="catalytic activity">
    <reaction evidence="1 10">
        <text>L-glutamyl-[protein] + S-adenosyl-L-methionine = [protein]-L-glutamate 5-O-methyl ester + S-adenosyl-L-homocysteine</text>
        <dbReference type="Rhea" id="RHEA:24452"/>
        <dbReference type="Rhea" id="RHEA-COMP:10208"/>
        <dbReference type="Rhea" id="RHEA-COMP:10311"/>
        <dbReference type="ChEBI" id="CHEBI:29973"/>
        <dbReference type="ChEBI" id="CHEBI:57856"/>
        <dbReference type="ChEBI" id="CHEBI:59789"/>
        <dbReference type="ChEBI" id="CHEBI:82795"/>
    </reaction>
</comment>
<comment type="domain">
    <text evidence="10">Subfamily III proteins have a conserved RTxK motif about 40-50 residues from the C-terminus; the threonine may be replaced by serine or cysteine.</text>
</comment>
<keyword evidence="5 10" id="KW-0479">Metal-binding</keyword>
<dbReference type="Pfam" id="PF01937">
    <property type="entry name" value="ARMT1-like_dom"/>
    <property type="match status" value="1"/>
</dbReference>
<dbReference type="GO" id="GO:0046872">
    <property type="term" value="F:metal ion binding"/>
    <property type="evidence" value="ECO:0007669"/>
    <property type="project" value="UniProtKB-UniRule"/>
</dbReference>
<evidence type="ECO:0000313" key="12">
    <source>
        <dbReference type="EMBL" id="TRY80795.1"/>
    </source>
</evidence>
<dbReference type="InterPro" id="IPR039763">
    <property type="entry name" value="ARMT1"/>
</dbReference>
<organism evidence="12 13">
    <name type="scientific">Tigriopus californicus</name>
    <name type="common">Marine copepod</name>
    <dbReference type="NCBI Taxonomy" id="6832"/>
    <lineage>
        <taxon>Eukaryota</taxon>
        <taxon>Metazoa</taxon>
        <taxon>Ecdysozoa</taxon>
        <taxon>Arthropoda</taxon>
        <taxon>Crustacea</taxon>
        <taxon>Multicrustacea</taxon>
        <taxon>Hexanauplia</taxon>
        <taxon>Copepoda</taxon>
        <taxon>Harpacticoida</taxon>
        <taxon>Harpacticidae</taxon>
        <taxon>Tigriopus</taxon>
    </lineage>
</organism>
<dbReference type="EC" id="2.1.1.-" evidence="10"/>
<evidence type="ECO:0000256" key="10">
    <source>
        <dbReference type="RuleBase" id="RU367030"/>
    </source>
</evidence>
<comment type="caution">
    <text evidence="12">The sequence shown here is derived from an EMBL/GenBank/DDBJ whole genome shotgun (WGS) entry which is preliminary data.</text>
</comment>
<keyword evidence="4" id="KW-0533">Nickel</keyword>
<evidence type="ECO:0000256" key="7">
    <source>
        <dbReference type="ARBA" id="ARBA00023211"/>
    </source>
</evidence>
<dbReference type="STRING" id="6832.A0A553PT02"/>
<feature type="domain" description="Damage-control phosphatase ARMT1-like metal-binding" evidence="11">
    <location>
        <begin position="21"/>
        <end position="307"/>
    </location>
</feature>
<comment type="catalytic activity">
    <reaction evidence="9 10">
        <text>beta-D-fructose 6-phosphate = dihydroxyacetone + D-glyceraldehyde 3-phosphate</text>
        <dbReference type="Rhea" id="RHEA:28002"/>
        <dbReference type="ChEBI" id="CHEBI:16016"/>
        <dbReference type="ChEBI" id="CHEBI:57634"/>
        <dbReference type="ChEBI" id="CHEBI:59776"/>
    </reaction>
</comment>
<evidence type="ECO:0000256" key="3">
    <source>
        <dbReference type="ARBA" id="ARBA00009519"/>
    </source>
</evidence>
<dbReference type="PANTHER" id="PTHR12260">
    <property type="entry name" value="DAMAGE-CONTROL PHOSPHATASE ARMT1"/>
    <property type="match status" value="1"/>
</dbReference>
<accession>A0A553PT02</accession>
<protein>
    <recommendedName>
        <fullName evidence="10">Sugar phosphate phosphatase</fullName>
        <ecNumber evidence="10">2.1.1.-</ecNumber>
        <ecNumber evidence="10">3.1.3.-</ecNumber>
    </recommendedName>
</protein>
<comment type="cofactor">
    <cofactor evidence="10">
        <name>Mn(2+)</name>
        <dbReference type="ChEBI" id="CHEBI:29035"/>
    </cofactor>
    <cofactor evidence="10">
        <name>Ni(2+)</name>
        <dbReference type="ChEBI" id="CHEBI:49786"/>
    </cofactor>
</comment>
<evidence type="ECO:0000256" key="6">
    <source>
        <dbReference type="ARBA" id="ARBA00022801"/>
    </source>
</evidence>
<keyword evidence="6 10" id="KW-0378">Hydrolase</keyword>
<dbReference type="Proteomes" id="UP000318571">
    <property type="component" value="Chromosome 12"/>
</dbReference>
<evidence type="ECO:0000256" key="2">
    <source>
        <dbReference type="ARBA" id="ARBA00001326"/>
    </source>
</evidence>
<gene>
    <name evidence="12" type="ORF">TCAL_12036</name>
</gene>
<dbReference type="Gene3D" id="1.20.930.60">
    <property type="match status" value="1"/>
</dbReference>
<dbReference type="EMBL" id="VCGU01000001">
    <property type="protein sequence ID" value="TRY80795.1"/>
    <property type="molecule type" value="Genomic_DNA"/>
</dbReference>
<evidence type="ECO:0000256" key="1">
    <source>
        <dbReference type="ARBA" id="ARBA00000807"/>
    </source>
</evidence>
<dbReference type="InterPro" id="IPR002791">
    <property type="entry name" value="ARMT1-like_metal-bd"/>
</dbReference>
<comment type="function">
    <text evidence="8 10">Metal-dependent phosphatase that shows phosphatase activity against several substrates, including fructose-1-phosphate and fructose-6-phosphate. Its preference for fructose-1-phosphate, a strong glycating agent that causes DNA damage rather than a canonical yeast metabolite, suggests a damage-control function in hexose phosphate metabolism. Has also been shown to have O-methyltransferase activity that methylates glutamate residues of target proteins to form gamma-glutamyl methyl ester residues. Possibly methylates PCNA, suggesting it is involved in the DNA damage response.</text>
</comment>
<dbReference type="EC" id="3.1.3.-" evidence="10"/>
<name>A0A553PT02_TIGCA</name>
<dbReference type="AlphaFoldDB" id="A0A553PT02"/>
<evidence type="ECO:0000256" key="5">
    <source>
        <dbReference type="ARBA" id="ARBA00022723"/>
    </source>
</evidence>
<evidence type="ECO:0000256" key="9">
    <source>
        <dbReference type="ARBA" id="ARBA00048809"/>
    </source>
</evidence>
<comment type="similarity">
    <text evidence="3 10">Belongs to the damage-control phosphatase family. Sugar phosphate phosphatase III subfamily.</text>
</comment>
<dbReference type="GO" id="GO:0005634">
    <property type="term" value="C:nucleus"/>
    <property type="evidence" value="ECO:0007669"/>
    <property type="project" value="TreeGrafter"/>
</dbReference>
<keyword evidence="10" id="KW-0489">Methyltransferase</keyword>
<dbReference type="GO" id="GO:0008983">
    <property type="term" value="F:protein-glutamate O-methyltransferase activity"/>
    <property type="evidence" value="ECO:0007669"/>
    <property type="project" value="RHEA"/>
</dbReference>
<proteinExistence type="inferred from homology"/>
<keyword evidence="7 10" id="KW-0464">Manganese</keyword>
<dbReference type="Gene3D" id="3.40.50.10880">
    <property type="entry name" value="Uncharacterised protein PF01937, DUF89, domain 3"/>
    <property type="match status" value="1"/>
</dbReference>
<sequence>MGVRTDQGELLAPSWFQTSWLYAECYAYRRLWEAMGSTTNPKYRSLDFFEIQKQESFCGSWTSIKALIQTVEGIHKSNPKDSGSMAKNFLNLLKVSLWGNKCDLSISSGVATSFQGDPTLQVGALQPNLIVDHSRAVWDHLSANQGGIVDIILDNVGFELVSDLALADYLVSTGLAKKVRIRAKNQPWFVSDAMAHDIKWTINAMETGGDIAQNEEKTTEGKVKATDSTALREMKEKDPTLYQSLSEAQLLIFKGDLNYRKLVGDLNWDPTTSFEESLLGFHPAPLVTLRTLKADVVTSLDAGQAEELTLKDPKWMINGSWAVIKFCSRIDLI</sequence>
<dbReference type="GO" id="GO:0032259">
    <property type="term" value="P:methylation"/>
    <property type="evidence" value="ECO:0007669"/>
    <property type="project" value="UniProtKB-KW"/>
</dbReference>
<keyword evidence="10" id="KW-0808">Transferase</keyword>
<dbReference type="GO" id="GO:0097023">
    <property type="term" value="F:fructose 6-phosphate aldolase activity"/>
    <property type="evidence" value="ECO:0007669"/>
    <property type="project" value="RHEA"/>
</dbReference>
<evidence type="ECO:0000313" key="13">
    <source>
        <dbReference type="Proteomes" id="UP000318571"/>
    </source>
</evidence>
<reference evidence="12 13" key="1">
    <citation type="journal article" date="2018" name="Nat. Ecol. Evol.">
        <title>Genomic signatures of mitonuclear coevolution across populations of Tigriopus californicus.</title>
        <authorList>
            <person name="Barreto F.S."/>
            <person name="Watson E.T."/>
            <person name="Lima T.G."/>
            <person name="Willett C.S."/>
            <person name="Edmands S."/>
            <person name="Li W."/>
            <person name="Burton R.S."/>
        </authorList>
    </citation>
    <scope>NUCLEOTIDE SEQUENCE [LARGE SCALE GENOMIC DNA]</scope>
    <source>
        <strain evidence="12 13">San Diego</strain>
    </source>
</reference>
<dbReference type="GO" id="GO:0103026">
    <property type="term" value="F:fructose-1-phosphatase activity"/>
    <property type="evidence" value="ECO:0007669"/>
    <property type="project" value="RHEA"/>
</dbReference>
<comment type="catalytic activity">
    <reaction evidence="2 10">
        <text>beta-D-fructose 1-phosphate + H2O = D-fructose + phosphate</text>
        <dbReference type="Rhea" id="RHEA:35603"/>
        <dbReference type="ChEBI" id="CHEBI:15377"/>
        <dbReference type="ChEBI" id="CHEBI:37721"/>
        <dbReference type="ChEBI" id="CHEBI:43474"/>
        <dbReference type="ChEBI" id="CHEBI:138881"/>
    </reaction>
</comment>
<dbReference type="GO" id="GO:0006974">
    <property type="term" value="P:DNA damage response"/>
    <property type="evidence" value="ECO:0007669"/>
    <property type="project" value="TreeGrafter"/>
</dbReference>
<dbReference type="OMA" id="SHFWTGP"/>
<dbReference type="PANTHER" id="PTHR12260:SF6">
    <property type="entry name" value="DAMAGE-CONTROL PHOSPHATASE ARMT1"/>
    <property type="match status" value="1"/>
</dbReference>
<evidence type="ECO:0000256" key="8">
    <source>
        <dbReference type="ARBA" id="ARBA00045980"/>
    </source>
</evidence>